<dbReference type="GO" id="GO:0000162">
    <property type="term" value="P:L-tryptophan biosynthetic process"/>
    <property type="evidence" value="ECO:0007669"/>
    <property type="project" value="UniProtKB-UniPathway"/>
</dbReference>
<comment type="catalytic activity">
    <reaction evidence="14 15">
        <text>chorismate + L-glutamine = anthranilate + pyruvate + L-glutamate + H(+)</text>
        <dbReference type="Rhea" id="RHEA:21732"/>
        <dbReference type="ChEBI" id="CHEBI:15361"/>
        <dbReference type="ChEBI" id="CHEBI:15378"/>
        <dbReference type="ChEBI" id="CHEBI:16567"/>
        <dbReference type="ChEBI" id="CHEBI:29748"/>
        <dbReference type="ChEBI" id="CHEBI:29985"/>
        <dbReference type="ChEBI" id="CHEBI:58359"/>
        <dbReference type="EC" id="4.1.3.27"/>
    </reaction>
</comment>
<organism evidence="18 19">
    <name type="scientific">Bacillus subtilis</name>
    <dbReference type="NCBI Taxonomy" id="1423"/>
    <lineage>
        <taxon>Bacteria</taxon>
        <taxon>Bacillati</taxon>
        <taxon>Bacillota</taxon>
        <taxon>Bacilli</taxon>
        <taxon>Bacillales</taxon>
        <taxon>Bacillaceae</taxon>
        <taxon>Bacillus</taxon>
    </lineage>
</organism>
<comment type="similarity">
    <text evidence="3 15">Belongs to the anthranilate synthase component I family.</text>
</comment>
<dbReference type="InterPro" id="IPR006805">
    <property type="entry name" value="Anth_synth_I_N"/>
</dbReference>
<evidence type="ECO:0000256" key="8">
    <source>
        <dbReference type="ARBA" id="ARBA00022723"/>
    </source>
</evidence>
<dbReference type="PATRIC" id="fig|1423.173.peg.2047"/>
<dbReference type="Proteomes" id="UP000032247">
    <property type="component" value="Unassembled WGS sequence"/>
</dbReference>
<reference evidence="18 19" key="1">
    <citation type="submission" date="2014-12" db="EMBL/GenBank/DDBJ databases">
        <title>Comparative genome analysis of Bacillus coagulans HM-08, Clostridium butyricum HM-68, Bacillus subtilis HM-66 and Bacillus licheniformis BL-09.</title>
        <authorList>
            <person name="Zhang H."/>
        </authorList>
    </citation>
    <scope>NUCLEOTIDE SEQUENCE [LARGE SCALE GENOMIC DNA]</scope>
    <source>
        <strain evidence="18 19">HM-66</strain>
    </source>
</reference>
<keyword evidence="10 15" id="KW-0460">Magnesium</keyword>
<evidence type="ECO:0000256" key="1">
    <source>
        <dbReference type="ARBA" id="ARBA00001946"/>
    </source>
</evidence>
<protein>
    <recommendedName>
        <fullName evidence="6 15">Anthranilate synthase component 1</fullName>
        <ecNumber evidence="5 15">4.1.3.27</ecNumber>
    </recommendedName>
</protein>
<evidence type="ECO:0000256" key="3">
    <source>
        <dbReference type="ARBA" id="ARBA00009562"/>
    </source>
</evidence>
<accession>A0A0D1KZ07</accession>
<dbReference type="InterPro" id="IPR015890">
    <property type="entry name" value="Chorismate_C"/>
</dbReference>
<dbReference type="InterPro" id="IPR019999">
    <property type="entry name" value="Anth_synth_I-like"/>
</dbReference>
<dbReference type="InterPro" id="IPR005256">
    <property type="entry name" value="Anth_synth_I_PabB"/>
</dbReference>
<evidence type="ECO:0000313" key="19">
    <source>
        <dbReference type="Proteomes" id="UP000032247"/>
    </source>
</evidence>
<keyword evidence="9 15" id="KW-0822">Tryptophan biosynthesis</keyword>
<dbReference type="UniPathway" id="UPA00035">
    <property type="reaction ID" value="UER00040"/>
</dbReference>
<evidence type="ECO:0000259" key="17">
    <source>
        <dbReference type="Pfam" id="PF04715"/>
    </source>
</evidence>
<feature type="domain" description="Chorismate-utilising enzyme C-terminal" evidence="16">
    <location>
        <begin position="231"/>
        <end position="484"/>
    </location>
</feature>
<evidence type="ECO:0000256" key="4">
    <source>
        <dbReference type="ARBA" id="ARBA00011575"/>
    </source>
</evidence>
<gene>
    <name evidence="15" type="primary">trpE</name>
    <name evidence="18" type="ORF">SC09_Contig24orf00367</name>
</gene>
<evidence type="ECO:0000256" key="2">
    <source>
        <dbReference type="ARBA" id="ARBA00004873"/>
    </source>
</evidence>
<evidence type="ECO:0000256" key="5">
    <source>
        <dbReference type="ARBA" id="ARBA00012266"/>
    </source>
</evidence>
<dbReference type="STRING" id="483913.AN935_11045"/>
<comment type="function">
    <text evidence="13 15">Part of a heterotetrameric complex that catalyzes the two-step biosynthesis of anthranilate, an intermediate in the biosynthesis of L-tryptophan. In the first step, the glutamine-binding beta subunit (TrpG) of anthranilate synthase (AS) provides the glutamine amidotransferase activity which generates ammonia as a substrate that, along with chorismate, is used in the second step, catalyzed by the large alpha subunit of AS (TrpE) to produce anthranilate. In the absence of TrpG, TrpE can synthesize anthranilate directly from chorismate and high concentrations of ammonia.</text>
</comment>
<evidence type="ECO:0000313" key="18">
    <source>
        <dbReference type="EMBL" id="KIU11397.1"/>
    </source>
</evidence>
<evidence type="ECO:0000256" key="14">
    <source>
        <dbReference type="ARBA" id="ARBA00047683"/>
    </source>
</evidence>
<dbReference type="EMBL" id="JXBC01000003">
    <property type="protein sequence ID" value="KIU11397.1"/>
    <property type="molecule type" value="Genomic_DNA"/>
</dbReference>
<dbReference type="Gene3D" id="3.60.120.10">
    <property type="entry name" value="Anthranilate synthase"/>
    <property type="match status" value="1"/>
</dbReference>
<dbReference type="EC" id="4.1.3.27" evidence="5 15"/>
<evidence type="ECO:0000256" key="12">
    <source>
        <dbReference type="ARBA" id="ARBA00023239"/>
    </source>
</evidence>
<dbReference type="Pfam" id="PF04715">
    <property type="entry name" value="Anth_synt_I_N"/>
    <property type="match status" value="1"/>
</dbReference>
<dbReference type="PANTHER" id="PTHR11236">
    <property type="entry name" value="AMINOBENZOATE/ANTHRANILATE SYNTHASE"/>
    <property type="match status" value="1"/>
</dbReference>
<evidence type="ECO:0000256" key="13">
    <source>
        <dbReference type="ARBA" id="ARBA00025634"/>
    </source>
</evidence>
<comment type="subunit">
    <text evidence="4 15">Heterotetramer consisting of two non-identical subunits: a beta subunit (TrpG) and a large alpha subunit (TrpE).</text>
</comment>
<name>A0A0D1KZ07_BACIU</name>
<proteinExistence type="inferred from homology"/>
<dbReference type="GO" id="GO:0004049">
    <property type="term" value="F:anthranilate synthase activity"/>
    <property type="evidence" value="ECO:0007669"/>
    <property type="project" value="UniProtKB-EC"/>
</dbReference>
<keyword evidence="12 15" id="KW-0456">Lyase</keyword>
<keyword evidence="7 15" id="KW-0028">Amino-acid biosynthesis</keyword>
<sequence>MNFQSNISAFLEDSLSHHTIPIVETFTVDTLTPIQMIEKLDREITYLLESKDDTSTWSRYSFIGLNPFLTIKEEQGRFSAADQDSKSLYTGNELKEVLNWMNTTYKIKTPELGIPFVGGAVGYLSYDMIPLIEPSVPSHTKETDMEKCMLFVCRTLIAYDHETKNVHFIQYARLTGEETENEKMDVFHQNHLELQNLIEKMMDQKNIKELFLSADSYKTPSFETVSSNYEKSAFMADVEKIKGYIKAGDIFQGVLSQKFEVPIKADAFELYRVLRIVNPSPYMYYMKLLDREIVGSSPERLIHVQDGHLEIHPIAGTRKRGADKAEDERLKVELMKDEKEKAEHYMLVDLARNDIGRVAEYGSVSVPEFTKIVSFSHVMHIISVVTGRLKKEVHPVDALMSAFPAGTLTGAPKIRAMQLLQELEPTPRETYGGCIAYIGFDGNIDSCITIRTMSVKNGVASIQAGAGIVADSVPEAEYEESCNKAGALLKTIHIAEDMFHSKEDNADEQISTIVR</sequence>
<feature type="domain" description="Anthranilate synthase component I N-terminal" evidence="17">
    <location>
        <begin position="29"/>
        <end position="167"/>
    </location>
</feature>
<dbReference type="InterPro" id="IPR005801">
    <property type="entry name" value="ADC_synthase"/>
</dbReference>
<comment type="pathway">
    <text evidence="2 15">Amino-acid biosynthesis; L-tryptophan biosynthesis; L-tryptophan from chorismate: step 1/5.</text>
</comment>
<comment type="cofactor">
    <cofactor evidence="1 15">
        <name>Mg(2+)</name>
        <dbReference type="ChEBI" id="CHEBI:18420"/>
    </cofactor>
</comment>
<keyword evidence="8 15" id="KW-0479">Metal-binding</keyword>
<evidence type="ECO:0000256" key="10">
    <source>
        <dbReference type="ARBA" id="ARBA00022842"/>
    </source>
</evidence>
<evidence type="ECO:0000256" key="6">
    <source>
        <dbReference type="ARBA" id="ARBA00020653"/>
    </source>
</evidence>
<dbReference type="SUPFAM" id="SSF56322">
    <property type="entry name" value="ADC synthase"/>
    <property type="match status" value="1"/>
</dbReference>
<dbReference type="NCBIfam" id="TIGR00564">
    <property type="entry name" value="trpE_most"/>
    <property type="match status" value="1"/>
</dbReference>
<dbReference type="PANTHER" id="PTHR11236:SF48">
    <property type="entry name" value="ISOCHORISMATE SYNTHASE MENF"/>
    <property type="match status" value="1"/>
</dbReference>
<dbReference type="GO" id="GO:0046872">
    <property type="term" value="F:metal ion binding"/>
    <property type="evidence" value="ECO:0007669"/>
    <property type="project" value="UniProtKB-KW"/>
</dbReference>
<dbReference type="AlphaFoldDB" id="A0A0D1KZ07"/>
<keyword evidence="11 15" id="KW-0057">Aromatic amino acid biosynthesis</keyword>
<comment type="caution">
    <text evidence="18">The sequence shown here is derived from an EMBL/GenBank/DDBJ whole genome shotgun (WGS) entry which is preliminary data.</text>
</comment>
<evidence type="ECO:0000256" key="7">
    <source>
        <dbReference type="ARBA" id="ARBA00022605"/>
    </source>
</evidence>
<evidence type="ECO:0000256" key="9">
    <source>
        <dbReference type="ARBA" id="ARBA00022822"/>
    </source>
</evidence>
<evidence type="ECO:0000256" key="11">
    <source>
        <dbReference type="ARBA" id="ARBA00023141"/>
    </source>
</evidence>
<evidence type="ECO:0000259" key="16">
    <source>
        <dbReference type="Pfam" id="PF00425"/>
    </source>
</evidence>
<dbReference type="PRINTS" id="PR00095">
    <property type="entry name" value="ANTSNTHASEI"/>
</dbReference>
<evidence type="ECO:0000256" key="15">
    <source>
        <dbReference type="RuleBase" id="RU364045"/>
    </source>
</evidence>
<dbReference type="Pfam" id="PF00425">
    <property type="entry name" value="Chorismate_bind"/>
    <property type="match status" value="1"/>
</dbReference>